<gene>
    <name evidence="1" type="ORF">LV35_02868</name>
</gene>
<dbReference type="Proteomes" id="UP000076296">
    <property type="component" value="Unassembled WGS sequence"/>
</dbReference>
<dbReference type="RefSeq" id="WP_000198572.1">
    <property type="nucleotide sequence ID" value="NZ_AP031582.1"/>
</dbReference>
<dbReference type="CDD" id="cd00093">
    <property type="entry name" value="HTH_XRE"/>
    <property type="match status" value="1"/>
</dbReference>
<dbReference type="SUPFAM" id="SSF47413">
    <property type="entry name" value="lambda repressor-like DNA-binding domains"/>
    <property type="match status" value="1"/>
</dbReference>
<evidence type="ECO:0000313" key="2">
    <source>
        <dbReference type="Proteomes" id="UP000076296"/>
    </source>
</evidence>
<proteinExistence type="predicted"/>
<dbReference type="InterPro" id="IPR010982">
    <property type="entry name" value="Lambda_DNA-bd_dom_sf"/>
</dbReference>
<reference evidence="1 2" key="1">
    <citation type="submission" date="2016-01" db="EMBL/GenBank/DDBJ databases">
        <title>Draft sequences of Acinetobacter baumannii isolates from wounded military personnel.</title>
        <authorList>
            <person name="Arivett B.A."/>
            <person name="Fiester S.E."/>
            <person name="Ream D.C."/>
            <person name="Actis L.A."/>
        </authorList>
    </citation>
    <scope>NUCLEOTIDE SEQUENCE [LARGE SCALE GENOMIC DNA]</scope>
    <source>
        <strain evidence="1 2">AB2828</strain>
    </source>
</reference>
<dbReference type="InterPro" id="IPR001387">
    <property type="entry name" value="Cro/C1-type_HTH"/>
</dbReference>
<dbReference type="Gene3D" id="1.10.260.40">
    <property type="entry name" value="lambda repressor-like DNA-binding domains"/>
    <property type="match status" value="1"/>
</dbReference>
<comment type="caution">
    <text evidence="1">The sequence shown here is derived from an EMBL/GenBank/DDBJ whole genome shotgun (WGS) entry which is preliminary data.</text>
</comment>
<evidence type="ECO:0000313" key="1">
    <source>
        <dbReference type="EMBL" id="KZA14409.1"/>
    </source>
</evidence>
<protein>
    <submittedName>
        <fullName evidence="1">Uncharacterized protein</fullName>
    </submittedName>
</protein>
<dbReference type="AlphaFoldDB" id="A0AAJ0QW15"/>
<organism evidence="1 2">
    <name type="scientific">Acinetobacter baumannii</name>
    <dbReference type="NCBI Taxonomy" id="470"/>
    <lineage>
        <taxon>Bacteria</taxon>
        <taxon>Pseudomonadati</taxon>
        <taxon>Pseudomonadota</taxon>
        <taxon>Gammaproteobacteria</taxon>
        <taxon>Moraxellales</taxon>
        <taxon>Moraxellaceae</taxon>
        <taxon>Acinetobacter</taxon>
        <taxon>Acinetobacter calcoaceticus/baumannii complex</taxon>
    </lineage>
</organism>
<name>A0AAJ0QW15_ACIBA</name>
<dbReference type="GO" id="GO:0003677">
    <property type="term" value="F:DNA binding"/>
    <property type="evidence" value="ECO:0007669"/>
    <property type="project" value="InterPro"/>
</dbReference>
<dbReference type="EMBL" id="LRDT01000036">
    <property type="protein sequence ID" value="KZA14409.1"/>
    <property type="molecule type" value="Genomic_DNA"/>
</dbReference>
<sequence length="84" mass="9923">MTRSIHTDEMVALRNWLRNQRKAQKMTMRTLAERMERPHSFVQRVEEGDRRLDLVEYVWYCSALGVNPQTGLDLVIKSTSFTHS</sequence>
<accession>A0AAJ0QW15</accession>